<feature type="domain" description="ABC transporter" evidence="5">
    <location>
        <begin position="6"/>
        <end position="233"/>
    </location>
</feature>
<evidence type="ECO:0000256" key="3">
    <source>
        <dbReference type="ARBA" id="ARBA00022741"/>
    </source>
</evidence>
<evidence type="ECO:0000313" key="6">
    <source>
        <dbReference type="EMBL" id="MDA0166854.1"/>
    </source>
</evidence>
<dbReference type="PROSITE" id="PS50893">
    <property type="entry name" value="ABC_TRANSPORTER_2"/>
    <property type="match status" value="2"/>
</dbReference>
<dbReference type="CDD" id="cd03215">
    <property type="entry name" value="ABC_Carb_Monos_II"/>
    <property type="match status" value="1"/>
</dbReference>
<dbReference type="PANTHER" id="PTHR43790:SF9">
    <property type="entry name" value="GALACTOFURANOSE TRANSPORTER ATP-BINDING PROTEIN YTFR"/>
    <property type="match status" value="1"/>
</dbReference>
<dbReference type="PROSITE" id="PS00211">
    <property type="entry name" value="ABC_TRANSPORTER_1"/>
    <property type="match status" value="1"/>
</dbReference>
<comment type="caution">
    <text evidence="6">The sequence shown here is derived from an EMBL/GenBank/DDBJ whole genome shotgun (WGS) entry which is preliminary data.</text>
</comment>
<keyword evidence="7" id="KW-1185">Reference proteome</keyword>
<evidence type="ECO:0000313" key="7">
    <source>
        <dbReference type="Proteomes" id="UP001149140"/>
    </source>
</evidence>
<keyword evidence="1" id="KW-0813">Transport</keyword>
<dbReference type="Pfam" id="PF00005">
    <property type="entry name" value="ABC_tran"/>
    <property type="match status" value="2"/>
</dbReference>
<dbReference type="SMART" id="SM00382">
    <property type="entry name" value="AAA"/>
    <property type="match status" value="2"/>
</dbReference>
<evidence type="ECO:0000256" key="1">
    <source>
        <dbReference type="ARBA" id="ARBA00022448"/>
    </source>
</evidence>
<dbReference type="EMBL" id="JAPDOD010000078">
    <property type="protein sequence ID" value="MDA0166854.1"/>
    <property type="molecule type" value="Genomic_DNA"/>
</dbReference>
<dbReference type="RefSeq" id="WP_270046108.1">
    <property type="nucleotide sequence ID" value="NZ_JAPDOD010000078.1"/>
</dbReference>
<dbReference type="Gene3D" id="3.40.50.300">
    <property type="entry name" value="P-loop containing nucleotide triphosphate hydrolases"/>
    <property type="match status" value="2"/>
</dbReference>
<dbReference type="InterPro" id="IPR003593">
    <property type="entry name" value="AAA+_ATPase"/>
</dbReference>
<keyword evidence="2" id="KW-0677">Repeat</keyword>
<proteinExistence type="predicted"/>
<accession>A0A9X3N1R3</accession>
<dbReference type="GO" id="GO:0005524">
    <property type="term" value="F:ATP binding"/>
    <property type="evidence" value="ECO:0007669"/>
    <property type="project" value="UniProtKB-KW"/>
</dbReference>
<dbReference type="Proteomes" id="UP001149140">
    <property type="component" value="Unassembled WGS sequence"/>
</dbReference>
<dbReference type="InterPro" id="IPR027417">
    <property type="entry name" value="P-loop_NTPase"/>
</dbReference>
<dbReference type="InterPro" id="IPR050107">
    <property type="entry name" value="ABC_carbohydrate_import_ATPase"/>
</dbReference>
<dbReference type="GO" id="GO:0016887">
    <property type="term" value="F:ATP hydrolysis activity"/>
    <property type="evidence" value="ECO:0007669"/>
    <property type="project" value="InterPro"/>
</dbReference>
<reference evidence="6" key="1">
    <citation type="submission" date="2022-10" db="EMBL/GenBank/DDBJ databases">
        <title>The WGS of Solirubrobacter ginsenosidimutans DSM 21036.</title>
        <authorList>
            <person name="Jiang Z."/>
        </authorList>
    </citation>
    <scope>NUCLEOTIDE SEQUENCE</scope>
    <source>
        <strain evidence="6">DSM 21036</strain>
    </source>
</reference>
<evidence type="ECO:0000256" key="4">
    <source>
        <dbReference type="ARBA" id="ARBA00022840"/>
    </source>
</evidence>
<name>A0A9X3N1R3_9ACTN</name>
<feature type="domain" description="ABC transporter" evidence="5">
    <location>
        <begin position="245"/>
        <end position="487"/>
    </location>
</feature>
<dbReference type="SUPFAM" id="SSF52540">
    <property type="entry name" value="P-loop containing nucleoside triphosphate hydrolases"/>
    <property type="match status" value="2"/>
</dbReference>
<gene>
    <name evidence="6" type="ORF">OM076_41720</name>
</gene>
<dbReference type="AlphaFoldDB" id="A0A9X3N1R3"/>
<dbReference type="PANTHER" id="PTHR43790">
    <property type="entry name" value="CARBOHYDRATE TRANSPORT ATP-BINDING PROTEIN MG119-RELATED"/>
    <property type="match status" value="1"/>
</dbReference>
<dbReference type="InterPro" id="IPR003439">
    <property type="entry name" value="ABC_transporter-like_ATP-bd"/>
</dbReference>
<protein>
    <submittedName>
        <fullName evidence="6">Sugar ABC transporter ATP-binding protein</fullName>
    </submittedName>
</protein>
<keyword evidence="4 6" id="KW-0067">ATP-binding</keyword>
<evidence type="ECO:0000256" key="2">
    <source>
        <dbReference type="ARBA" id="ARBA00022737"/>
    </source>
</evidence>
<keyword evidence="3" id="KW-0547">Nucleotide-binding</keyword>
<evidence type="ECO:0000259" key="5">
    <source>
        <dbReference type="PROSITE" id="PS50893"/>
    </source>
</evidence>
<dbReference type="InterPro" id="IPR017871">
    <property type="entry name" value="ABC_transporter-like_CS"/>
</dbReference>
<organism evidence="6 7">
    <name type="scientific">Solirubrobacter ginsenosidimutans</name>
    <dbReference type="NCBI Taxonomy" id="490573"/>
    <lineage>
        <taxon>Bacteria</taxon>
        <taxon>Bacillati</taxon>
        <taxon>Actinomycetota</taxon>
        <taxon>Thermoleophilia</taxon>
        <taxon>Solirubrobacterales</taxon>
        <taxon>Solirubrobacteraceae</taxon>
        <taxon>Solirubrobacter</taxon>
    </lineage>
</organism>
<sequence>MTRPLVAIEGLSKTFPGLQALQDVGFAAQPGEIVALVGQNGSGKSTLVKILAGVEAPDPGARVDVAGTVHVIHQDLGLIPQLNTVENLDLGLRHGLGAALPTRRREEAEHARALLRQYDAAFDVTVPVGQLTPAERTIVAIARALDGWERAKGLLILDEPTAALHSDEVGRLFTAVRRAAAAGAAVIFVSHRLDEVLDLADRVVVLRDGRLVSDAPVAALDHAELVRLIVGAAPQHAAPREPCGPGAVALQVRGLRGGRVRDFQLDLCAGEVVGVSGILGSGREHVGALLFGALPRAGGDVAIGGSTLAGGDPRAAIGAGVAYVPGDRHADGAVMTMLVRENVTLPNLRRLRRRAGRLDGRAERQEVVGWLERIALRPADPERPLELFSGGNQQKVVLAKWLRNDPRVLLLDEPTQGVDVGAKAAVYALVRDAAARGAAVLMASSDTAELASVCDRVLVMRDGTVSADVRGAHLTEERLVIEGLALATTNGDPCHD</sequence>